<dbReference type="GO" id="GO:0005886">
    <property type="term" value="C:plasma membrane"/>
    <property type="evidence" value="ECO:0007669"/>
    <property type="project" value="UniProtKB-SubCell"/>
</dbReference>
<dbReference type="InterPro" id="IPR000515">
    <property type="entry name" value="MetI-like"/>
</dbReference>
<accession>A0A0D5LWK8</accession>
<evidence type="ECO:0000313" key="11">
    <source>
        <dbReference type="Proteomes" id="UP000032611"/>
    </source>
</evidence>
<dbReference type="PANTHER" id="PTHR43357">
    <property type="entry name" value="INNER MEMBRANE ABC TRANSPORTER PERMEASE PROTEIN YDCV"/>
    <property type="match status" value="1"/>
</dbReference>
<dbReference type="AlphaFoldDB" id="A0A0D5LWK8"/>
<keyword evidence="4" id="KW-0997">Cell inner membrane</keyword>
<feature type="transmembrane region" description="Helical" evidence="8">
    <location>
        <begin position="183"/>
        <end position="208"/>
    </location>
</feature>
<evidence type="ECO:0000256" key="2">
    <source>
        <dbReference type="ARBA" id="ARBA00022448"/>
    </source>
</evidence>
<evidence type="ECO:0000256" key="6">
    <source>
        <dbReference type="ARBA" id="ARBA00022989"/>
    </source>
</evidence>
<evidence type="ECO:0000313" key="10">
    <source>
        <dbReference type="EMBL" id="AJY48361.1"/>
    </source>
</evidence>
<reference evidence="10 11" key="1">
    <citation type="journal article" date="2015" name="Genome Announc.">
        <title>Complete genome sequence of Martelella endophytica YC6887, which has antifungal activity associated with a halophyte.</title>
        <authorList>
            <person name="Khan A."/>
            <person name="Khan H."/>
            <person name="Chung E.J."/>
            <person name="Hossain M.T."/>
            <person name="Chung Y.R."/>
        </authorList>
    </citation>
    <scope>NUCLEOTIDE SEQUENCE [LARGE SCALE GENOMIC DNA]</scope>
    <source>
        <strain evidence="10">YC6887</strain>
    </source>
</reference>
<evidence type="ECO:0000256" key="4">
    <source>
        <dbReference type="ARBA" id="ARBA00022519"/>
    </source>
</evidence>
<dbReference type="PATRIC" id="fig|1486262.3.peg.3956"/>
<keyword evidence="11" id="KW-1185">Reference proteome</keyword>
<feature type="transmembrane region" description="Helical" evidence="8">
    <location>
        <begin position="6"/>
        <end position="28"/>
    </location>
</feature>
<feature type="transmembrane region" description="Helical" evidence="8">
    <location>
        <begin position="57"/>
        <end position="78"/>
    </location>
</feature>
<keyword evidence="6 8" id="KW-1133">Transmembrane helix</keyword>
<comment type="subcellular location">
    <subcellularLocation>
        <location evidence="1">Cell inner membrane</location>
        <topology evidence="1">Multi-pass membrane protein</topology>
    </subcellularLocation>
    <subcellularLocation>
        <location evidence="8">Cell membrane</location>
        <topology evidence="8">Multi-pass membrane protein</topology>
    </subcellularLocation>
</comment>
<sequence>MLAWFWLVVVAGYFILPLIAMGMFSFWAGGSNYNFSAYVALFQDGDMWRSLTLSLRLAVETIVITQVLLIPTVLFVSLRAPKLRLVLEMISNMPFVVPAIVLVAGLSALYRGPSWFVSSPEFMIPGYVILALPYTYRALDVGVQALDVKTLTQAGLSLGASWTQIFLRVIIPNLRSAIIGSTLLMLAIVLGEFTFANVLLFNTFAVYINYIGQTSGTEAAALSLFSFLFTWLAMLGIMITGAKRGGR</sequence>
<feature type="transmembrane region" description="Helical" evidence="8">
    <location>
        <begin position="122"/>
        <end position="139"/>
    </location>
</feature>
<protein>
    <submittedName>
        <fullName evidence="10">Spermidine/putrescine ABC transporter permease</fullName>
    </submittedName>
</protein>
<name>A0A0D5LWK8_MAREN</name>
<dbReference type="EMBL" id="CP010803">
    <property type="protein sequence ID" value="AJY48361.1"/>
    <property type="molecule type" value="Genomic_DNA"/>
</dbReference>
<dbReference type="Proteomes" id="UP000032611">
    <property type="component" value="Chromosome"/>
</dbReference>
<evidence type="ECO:0000256" key="3">
    <source>
        <dbReference type="ARBA" id="ARBA00022475"/>
    </source>
</evidence>
<dbReference type="PROSITE" id="PS50928">
    <property type="entry name" value="ABC_TM1"/>
    <property type="match status" value="1"/>
</dbReference>
<evidence type="ECO:0000256" key="7">
    <source>
        <dbReference type="ARBA" id="ARBA00023136"/>
    </source>
</evidence>
<dbReference type="SUPFAM" id="SSF161098">
    <property type="entry name" value="MetI-like"/>
    <property type="match status" value="1"/>
</dbReference>
<organism evidence="10 11">
    <name type="scientific">Martelella endophytica</name>
    <dbReference type="NCBI Taxonomy" id="1486262"/>
    <lineage>
        <taxon>Bacteria</taxon>
        <taxon>Pseudomonadati</taxon>
        <taxon>Pseudomonadota</taxon>
        <taxon>Alphaproteobacteria</taxon>
        <taxon>Hyphomicrobiales</taxon>
        <taxon>Aurantimonadaceae</taxon>
        <taxon>Martelella</taxon>
    </lineage>
</organism>
<keyword evidence="2 8" id="KW-0813">Transport</keyword>
<feature type="transmembrane region" description="Helical" evidence="8">
    <location>
        <begin position="220"/>
        <end position="242"/>
    </location>
</feature>
<feature type="transmembrane region" description="Helical" evidence="8">
    <location>
        <begin position="90"/>
        <end position="110"/>
    </location>
</feature>
<keyword evidence="5 8" id="KW-0812">Transmembrane</keyword>
<dbReference type="Gene3D" id="1.10.3720.10">
    <property type="entry name" value="MetI-like"/>
    <property type="match status" value="1"/>
</dbReference>
<keyword evidence="3" id="KW-1003">Cell membrane</keyword>
<dbReference type="GO" id="GO:0055085">
    <property type="term" value="P:transmembrane transport"/>
    <property type="evidence" value="ECO:0007669"/>
    <property type="project" value="InterPro"/>
</dbReference>
<dbReference type="HOGENOM" id="CLU_016047_3_2_5"/>
<dbReference type="InterPro" id="IPR035906">
    <property type="entry name" value="MetI-like_sf"/>
</dbReference>
<proteinExistence type="inferred from homology"/>
<evidence type="ECO:0000256" key="8">
    <source>
        <dbReference type="RuleBase" id="RU363032"/>
    </source>
</evidence>
<dbReference type="CDD" id="cd06261">
    <property type="entry name" value="TM_PBP2"/>
    <property type="match status" value="1"/>
</dbReference>
<gene>
    <name evidence="10" type="ORF">TM49_19120</name>
</gene>
<dbReference type="KEGG" id="mey:TM49_19120"/>
<dbReference type="STRING" id="1486262.TM49_19120"/>
<dbReference type="PANTHER" id="PTHR43357:SF4">
    <property type="entry name" value="INNER MEMBRANE ABC TRANSPORTER PERMEASE PROTEIN YDCV"/>
    <property type="match status" value="1"/>
</dbReference>
<evidence type="ECO:0000259" key="9">
    <source>
        <dbReference type="PROSITE" id="PS50928"/>
    </source>
</evidence>
<evidence type="ECO:0000256" key="5">
    <source>
        <dbReference type="ARBA" id="ARBA00022692"/>
    </source>
</evidence>
<comment type="similarity">
    <text evidence="8">Belongs to the binding-protein-dependent transport system permease family.</text>
</comment>
<evidence type="ECO:0000256" key="1">
    <source>
        <dbReference type="ARBA" id="ARBA00004429"/>
    </source>
</evidence>
<dbReference type="Pfam" id="PF00528">
    <property type="entry name" value="BPD_transp_1"/>
    <property type="match status" value="1"/>
</dbReference>
<feature type="domain" description="ABC transmembrane type-1" evidence="9">
    <location>
        <begin position="51"/>
        <end position="240"/>
    </location>
</feature>
<keyword evidence="7 8" id="KW-0472">Membrane</keyword>